<evidence type="ECO:0000256" key="3">
    <source>
        <dbReference type="SAM" id="MobiDB-lite"/>
    </source>
</evidence>
<dbReference type="GO" id="GO:0070935">
    <property type="term" value="P:3'-UTR-mediated mRNA stabilization"/>
    <property type="evidence" value="ECO:0007669"/>
    <property type="project" value="TreeGrafter"/>
</dbReference>
<dbReference type="Proteomes" id="UP000076858">
    <property type="component" value="Unassembled WGS sequence"/>
</dbReference>
<reference evidence="5" key="1">
    <citation type="submission" date="2015-10" db="EMBL/GenBank/DDBJ databases">
        <title>Daphnia magna gene sets from two clonal populations assembled and annotated with EvidentialGene.</title>
        <authorList>
            <person name="Gilbert D."/>
            <person name="Podicheti R."/>
            <person name="Orsini L."/>
            <person name="Colbourne J."/>
            <person name="Pfrender M."/>
        </authorList>
    </citation>
    <scope>NUCLEOTIDE SEQUENCE</scope>
</reference>
<feature type="region of interest" description="Disordered" evidence="3">
    <location>
        <begin position="483"/>
        <end position="532"/>
    </location>
</feature>
<evidence type="ECO:0000256" key="2">
    <source>
        <dbReference type="PROSITE-ProRule" id="PRU00176"/>
    </source>
</evidence>
<evidence type="ECO:0000313" key="5">
    <source>
        <dbReference type="EMBL" id="JAI92626.1"/>
    </source>
</evidence>
<evidence type="ECO:0000313" key="7">
    <source>
        <dbReference type="Proteomes" id="UP000076858"/>
    </source>
</evidence>
<dbReference type="SUPFAM" id="SSF54928">
    <property type="entry name" value="RNA-binding domain, RBD"/>
    <property type="match status" value="1"/>
</dbReference>
<sequence length="532" mass="57196">MSEKVASHSGVTRQTDVSSSSPPSNAPGRLISNRVFVGNIPPNLVERDLIMLFHRFGKIRDVKIIPEHTRNKSYGFVTFFSETDARRAIQASVQNDSVMWGDRKLNVAPAIKRVNSNNHSSPSSSSNGFYQPSRLANSPYYANSVPVPAANTMYTNTGVVSPADVQPQLDHGQVDSSNNAMYQSAMICRLPHQYAMTQCHQYSSSSTGHYFVSPGFQPYVQTGSPIPAGHQAAHYASYASITAVPLTPPCSSASRDNSVVMDGQSDMCADSSAGDGGNSSQGGGGGGEKNAVEDLGNESSNEAGQVHQASLNNESPYPLHTTIMCCPHHSCMLSPISPIQHMPNQAVAAAGLARSCLSLHGHPTANCPYPPNSPLIYSSPIVYNPARRSSSARLQRWNSLDANLTGLSHHPHQSGYWGNETAWSRPSLLDESYGSEAGLYQGPRGFERPLRPAFSCQSHHGGMFSPFCRSYEYNIWGQGHAPNSGSQDYADQSGSPNTSATSQVGMSAQSHSNLALNLNETGTEQVQQHPKK</sequence>
<feature type="compositionally biased region" description="Polar residues" evidence="3">
    <location>
        <begin position="9"/>
        <end position="23"/>
    </location>
</feature>
<dbReference type="PANTHER" id="PTHR11176">
    <property type="entry name" value="BOULE-RELATED"/>
    <property type="match status" value="1"/>
</dbReference>
<dbReference type="InterPro" id="IPR000504">
    <property type="entry name" value="RRM_dom"/>
</dbReference>
<dbReference type="EMBL" id="LRGB01002384">
    <property type="protein sequence ID" value="KZS07931.1"/>
    <property type="molecule type" value="Genomic_DNA"/>
</dbReference>
<dbReference type="GO" id="GO:0008494">
    <property type="term" value="F:translation activator activity"/>
    <property type="evidence" value="ECO:0007669"/>
    <property type="project" value="TreeGrafter"/>
</dbReference>
<keyword evidence="7" id="KW-1185">Reference proteome</keyword>
<evidence type="ECO:0000256" key="1">
    <source>
        <dbReference type="ARBA" id="ARBA00022884"/>
    </source>
</evidence>
<dbReference type="PROSITE" id="PS50102">
    <property type="entry name" value="RRM"/>
    <property type="match status" value="1"/>
</dbReference>
<dbReference type="InterPro" id="IPR035979">
    <property type="entry name" value="RBD_domain_sf"/>
</dbReference>
<evidence type="ECO:0000313" key="6">
    <source>
        <dbReference type="EMBL" id="KZS07931.1"/>
    </source>
</evidence>
<evidence type="ECO:0000259" key="4">
    <source>
        <dbReference type="PROSITE" id="PS50102"/>
    </source>
</evidence>
<dbReference type="AlphaFoldDB" id="A0A0P4YFX8"/>
<feature type="domain" description="RRM" evidence="4">
    <location>
        <begin position="33"/>
        <end position="112"/>
    </location>
</feature>
<dbReference type="OrthoDB" id="762982at2759"/>
<dbReference type="Pfam" id="PF00076">
    <property type="entry name" value="RRM_1"/>
    <property type="match status" value="1"/>
</dbReference>
<name>A0A0P4YFX8_9CRUS</name>
<dbReference type="GO" id="GO:0005737">
    <property type="term" value="C:cytoplasm"/>
    <property type="evidence" value="ECO:0007669"/>
    <property type="project" value="TreeGrafter"/>
</dbReference>
<dbReference type="GO" id="GO:0045948">
    <property type="term" value="P:positive regulation of translational initiation"/>
    <property type="evidence" value="ECO:0007669"/>
    <property type="project" value="TreeGrafter"/>
</dbReference>
<feature type="region of interest" description="Disordered" evidence="3">
    <location>
        <begin position="1"/>
        <end position="28"/>
    </location>
</feature>
<reference evidence="5" key="2">
    <citation type="submission" date="2015-10" db="EMBL/GenBank/DDBJ databases">
        <authorList>
            <person name="Gilbert D.G."/>
        </authorList>
    </citation>
    <scope>NUCLEOTIDE SEQUENCE</scope>
</reference>
<organism evidence="5">
    <name type="scientific">Daphnia magna</name>
    <dbReference type="NCBI Taxonomy" id="35525"/>
    <lineage>
        <taxon>Eukaryota</taxon>
        <taxon>Metazoa</taxon>
        <taxon>Ecdysozoa</taxon>
        <taxon>Arthropoda</taxon>
        <taxon>Crustacea</taxon>
        <taxon>Branchiopoda</taxon>
        <taxon>Diplostraca</taxon>
        <taxon>Cladocera</taxon>
        <taxon>Anomopoda</taxon>
        <taxon>Daphniidae</taxon>
        <taxon>Daphnia</taxon>
    </lineage>
</organism>
<reference evidence="6 7" key="3">
    <citation type="submission" date="2016-03" db="EMBL/GenBank/DDBJ databases">
        <title>EvidentialGene: Evidence-directed Construction of Genes on Genomes.</title>
        <authorList>
            <person name="Gilbert D.G."/>
            <person name="Choi J.-H."/>
            <person name="Mockaitis K."/>
            <person name="Colbourne J."/>
            <person name="Pfrender M."/>
        </authorList>
    </citation>
    <scope>NUCLEOTIDE SEQUENCE [LARGE SCALE GENOMIC DNA]</scope>
    <source>
        <strain evidence="6 7">Xinb3</strain>
        <tissue evidence="6">Complete organism</tissue>
    </source>
</reference>
<feature type="compositionally biased region" description="Polar residues" evidence="3">
    <location>
        <begin position="297"/>
        <end position="307"/>
    </location>
</feature>
<feature type="compositionally biased region" description="Gly residues" evidence="3">
    <location>
        <begin position="274"/>
        <end position="288"/>
    </location>
</feature>
<dbReference type="GO" id="GO:0003730">
    <property type="term" value="F:mRNA 3'-UTR binding"/>
    <property type="evidence" value="ECO:0007669"/>
    <property type="project" value="TreeGrafter"/>
</dbReference>
<dbReference type="SMART" id="SM00360">
    <property type="entry name" value="RRM"/>
    <property type="match status" value="1"/>
</dbReference>
<protein>
    <submittedName>
        <fullName evidence="5">CUGBP Elav family member</fullName>
    </submittedName>
</protein>
<proteinExistence type="predicted"/>
<feature type="region of interest" description="Disordered" evidence="3">
    <location>
        <begin position="262"/>
        <end position="307"/>
    </location>
</feature>
<dbReference type="PANTHER" id="PTHR11176:SF57">
    <property type="entry name" value="PROTEIN BOULE"/>
    <property type="match status" value="1"/>
</dbReference>
<accession>A0A0P4YFX8</accession>
<gene>
    <name evidence="6" type="ORF">APZ42_028288</name>
</gene>
<keyword evidence="1 2" id="KW-0694">RNA-binding</keyword>
<dbReference type="FunFam" id="3.30.70.330:FF:002285">
    <property type="match status" value="1"/>
</dbReference>
<dbReference type="EMBL" id="GDIP01230775">
    <property type="protein sequence ID" value="JAI92626.1"/>
    <property type="molecule type" value="Transcribed_RNA"/>
</dbReference>
<dbReference type="Gene3D" id="3.30.70.330">
    <property type="match status" value="1"/>
</dbReference>
<dbReference type="InterPro" id="IPR012677">
    <property type="entry name" value="Nucleotide-bd_a/b_plait_sf"/>
</dbReference>
<dbReference type="STRING" id="35525.A0A0P4YFX8"/>